<dbReference type="InterPro" id="IPR003690">
    <property type="entry name" value="MTERF"/>
</dbReference>
<evidence type="ECO:0000313" key="5">
    <source>
        <dbReference type="Proteomes" id="UP001634393"/>
    </source>
</evidence>
<keyword evidence="5" id="KW-1185">Reference proteome</keyword>
<dbReference type="Proteomes" id="UP001634393">
    <property type="component" value="Unassembled WGS sequence"/>
</dbReference>
<keyword evidence="2" id="KW-0805">Transcription regulation</keyword>
<keyword evidence="3" id="KW-0809">Transit peptide</keyword>
<dbReference type="Pfam" id="PF02536">
    <property type="entry name" value="mTERF"/>
    <property type="match status" value="2"/>
</dbReference>
<dbReference type="EMBL" id="JBJXBP010000002">
    <property type="protein sequence ID" value="KAL3845815.1"/>
    <property type="molecule type" value="Genomic_DNA"/>
</dbReference>
<dbReference type="PANTHER" id="PTHR13068">
    <property type="entry name" value="CGI-12 PROTEIN-RELATED"/>
    <property type="match status" value="1"/>
</dbReference>
<proteinExistence type="inferred from homology"/>
<comment type="similarity">
    <text evidence="1">Belongs to the mTERF family.</text>
</comment>
<dbReference type="PANTHER" id="PTHR13068:SF130">
    <property type="entry name" value="TRANSCRIPTION TERMINATION FACTOR MTERF6, CHLOROPLASTIC_MITOCHONDRIAL-LIKE"/>
    <property type="match status" value="1"/>
</dbReference>
<keyword evidence="2" id="KW-0806">Transcription termination</keyword>
<evidence type="ECO:0000256" key="1">
    <source>
        <dbReference type="ARBA" id="ARBA00007692"/>
    </source>
</evidence>
<gene>
    <name evidence="4" type="ORF">ACJIZ3_003218</name>
</gene>
<evidence type="ECO:0000256" key="3">
    <source>
        <dbReference type="ARBA" id="ARBA00022946"/>
    </source>
</evidence>
<comment type="caution">
    <text evidence="4">The sequence shown here is derived from an EMBL/GenBank/DDBJ whole genome shotgun (WGS) entry which is preliminary data.</text>
</comment>
<dbReference type="InterPro" id="IPR038538">
    <property type="entry name" value="MTERF_sf"/>
</dbReference>
<reference evidence="4 5" key="1">
    <citation type="submission" date="2024-12" db="EMBL/GenBank/DDBJ databases">
        <title>The unique morphological basis and parallel evolutionary history of personate flowers in Penstemon.</title>
        <authorList>
            <person name="Depatie T.H."/>
            <person name="Wessinger C.A."/>
        </authorList>
    </citation>
    <scope>NUCLEOTIDE SEQUENCE [LARGE SCALE GENOMIC DNA]</scope>
    <source>
        <strain evidence="4">WTNN_2</strain>
        <tissue evidence="4">Leaf</tissue>
    </source>
</reference>
<protein>
    <submittedName>
        <fullName evidence="4">Uncharacterized protein</fullName>
    </submittedName>
</protein>
<dbReference type="FunFam" id="1.25.70.10:FF:000001">
    <property type="entry name" value="Mitochondrial transcription termination factor-like"/>
    <property type="match status" value="1"/>
</dbReference>
<organism evidence="4 5">
    <name type="scientific">Penstemon smallii</name>
    <dbReference type="NCBI Taxonomy" id="265156"/>
    <lineage>
        <taxon>Eukaryota</taxon>
        <taxon>Viridiplantae</taxon>
        <taxon>Streptophyta</taxon>
        <taxon>Embryophyta</taxon>
        <taxon>Tracheophyta</taxon>
        <taxon>Spermatophyta</taxon>
        <taxon>Magnoliopsida</taxon>
        <taxon>eudicotyledons</taxon>
        <taxon>Gunneridae</taxon>
        <taxon>Pentapetalae</taxon>
        <taxon>asterids</taxon>
        <taxon>lamiids</taxon>
        <taxon>Lamiales</taxon>
        <taxon>Plantaginaceae</taxon>
        <taxon>Cheloneae</taxon>
        <taxon>Penstemon</taxon>
    </lineage>
</organism>
<accession>A0ABD3UBN9</accession>
<dbReference type="AlphaFoldDB" id="A0ABD3UBN9"/>
<keyword evidence="2" id="KW-0804">Transcription</keyword>
<sequence>MSVFIRRNLIYLLSKNSSFAYKSQSYVSLHFFSTFDEKENQPVISPTVSDLLLKKHKFSPQAASKIASVLTQIKDPEKSDSILLFLKESGFSNTQLEKIVICRPRLLSASLENSIKPKIKIFQDLGFSAHDIALIVTRVPSILHRSANNSLIPALKKLTGLLGCNAEVARLLKHCGWFLTDDLEKTMVPNIEFLKSCGISMDSIFSFIYNYPRCILVKPEILRKCVEKAHEMGVNRDYKSYIYAIGIIASRSDEAWELKLQAFRNVGFSESDIKTLFRKAPIVFAVSGEKIKAIKEVLLATGKYDLSCIVTSPKSLTVSIEKRYKPRLQVLSILEKKNLIKEWPSLGRVFYLTDVFFLKNYVAPYLNEIGGERERAINVKDLIKELGFQ</sequence>
<name>A0ABD3UBN9_9LAMI</name>
<dbReference type="SMART" id="SM00733">
    <property type="entry name" value="Mterf"/>
    <property type="match status" value="5"/>
</dbReference>
<dbReference type="Gene3D" id="1.25.70.10">
    <property type="entry name" value="Transcription termination factor 3, mitochondrial"/>
    <property type="match status" value="2"/>
</dbReference>
<dbReference type="GO" id="GO:0006353">
    <property type="term" value="P:DNA-templated transcription termination"/>
    <property type="evidence" value="ECO:0007669"/>
    <property type="project" value="UniProtKB-KW"/>
</dbReference>
<evidence type="ECO:0000313" key="4">
    <source>
        <dbReference type="EMBL" id="KAL3845815.1"/>
    </source>
</evidence>
<evidence type="ECO:0000256" key="2">
    <source>
        <dbReference type="ARBA" id="ARBA00022472"/>
    </source>
</evidence>